<keyword evidence="1" id="KW-0812">Transmembrane</keyword>
<dbReference type="PANTHER" id="PTHR34496">
    <property type="entry name" value="GLCNAC TRANSFERASE-RELATED"/>
    <property type="match status" value="1"/>
</dbReference>
<protein>
    <submittedName>
        <fullName evidence="2">Uncharacterized protein</fullName>
    </submittedName>
</protein>
<keyword evidence="3" id="KW-1185">Reference proteome</keyword>
<proteinExistence type="predicted"/>
<sequence length="496" mass="56867">MTSRLYDGKEWHEIVDDDGDEHQQVHGKVPLAPILNGDGRIFVSIPSYRDGERCGKTVMDIFQKAKDPDNIIVGIVDQSYEDDKSCLEVYCKELGFNIYSKPSLRKDTTKVILNQVQHKNCPRADQIRKVSVHHFDAKGPSWARALSRKILGNEEFCLQIDSHNQFVQDWDEKLKMEWAATRNEFGIISTVPLGYYEMEHKEATTVTRGCEVEYQDNKVPHFNERGDGKIEHLKKPFLAHTWSSAFSFAKCHLEESAPYDPFTPFVMGVENFARFARFWTRGYDVYTPTQNIIYHSFQPNPEGHRMTEWFHPKDQRHKDEALKRIRSYLGAPDALEDYNLANLGIYGLGKRRTLQQLEKFLQIDIANQVPRPRNAPCMGHEWVPYNMDISPTENLFKHPDNLDPQPEFPMRTECVFYEEEAANAASIDVLEGDIMGELGEGKDGSQQTNPHASPFPSGTILFPLWIVGLVIWYMSFASTPTSRGKQSRQKAGAKDS</sequence>
<evidence type="ECO:0000256" key="1">
    <source>
        <dbReference type="SAM" id="Phobius"/>
    </source>
</evidence>
<name>A0AAD2JNT1_9STRA</name>
<dbReference type="EMBL" id="CAKOGP040002291">
    <property type="protein sequence ID" value="CAJ1966491.1"/>
    <property type="molecule type" value="Genomic_DNA"/>
</dbReference>
<dbReference type="PANTHER" id="PTHR34496:SF6">
    <property type="entry name" value="GLYCOSYLTRANSFERASE 2-LIKE DOMAIN-CONTAINING PROTEIN"/>
    <property type="match status" value="1"/>
</dbReference>
<feature type="transmembrane region" description="Helical" evidence="1">
    <location>
        <begin position="455"/>
        <end position="476"/>
    </location>
</feature>
<dbReference type="AlphaFoldDB" id="A0AAD2JNT1"/>
<gene>
    <name evidence="2" type="ORF">CYCCA115_LOCUS22074</name>
</gene>
<keyword evidence="1" id="KW-0472">Membrane</keyword>
<evidence type="ECO:0000313" key="2">
    <source>
        <dbReference type="EMBL" id="CAJ1966491.1"/>
    </source>
</evidence>
<reference evidence="2" key="1">
    <citation type="submission" date="2023-08" db="EMBL/GenBank/DDBJ databases">
        <authorList>
            <person name="Audoor S."/>
            <person name="Bilcke G."/>
        </authorList>
    </citation>
    <scope>NUCLEOTIDE SEQUENCE</scope>
</reference>
<comment type="caution">
    <text evidence="2">The sequence shown here is derived from an EMBL/GenBank/DDBJ whole genome shotgun (WGS) entry which is preliminary data.</text>
</comment>
<dbReference type="Pfam" id="PF11397">
    <property type="entry name" value="GlcNAc"/>
    <property type="match status" value="1"/>
</dbReference>
<dbReference type="Proteomes" id="UP001295423">
    <property type="component" value="Unassembled WGS sequence"/>
</dbReference>
<evidence type="ECO:0000313" key="3">
    <source>
        <dbReference type="Proteomes" id="UP001295423"/>
    </source>
</evidence>
<dbReference type="InterPro" id="IPR021067">
    <property type="entry name" value="Glycosyltransferase"/>
</dbReference>
<accession>A0AAD2JNT1</accession>
<keyword evidence="1" id="KW-1133">Transmembrane helix</keyword>
<organism evidence="2 3">
    <name type="scientific">Cylindrotheca closterium</name>
    <dbReference type="NCBI Taxonomy" id="2856"/>
    <lineage>
        <taxon>Eukaryota</taxon>
        <taxon>Sar</taxon>
        <taxon>Stramenopiles</taxon>
        <taxon>Ochrophyta</taxon>
        <taxon>Bacillariophyta</taxon>
        <taxon>Bacillariophyceae</taxon>
        <taxon>Bacillariophycidae</taxon>
        <taxon>Bacillariales</taxon>
        <taxon>Bacillariaceae</taxon>
        <taxon>Cylindrotheca</taxon>
    </lineage>
</organism>